<feature type="compositionally biased region" description="Basic and acidic residues" evidence="1">
    <location>
        <begin position="140"/>
        <end position="198"/>
    </location>
</feature>
<protein>
    <submittedName>
        <fullName evidence="3">Uncharacterized protein</fullName>
    </submittedName>
</protein>
<keyword evidence="4" id="KW-1185">Reference proteome</keyword>
<keyword evidence="2" id="KW-0812">Transmembrane</keyword>
<dbReference type="Proteomes" id="UP000639338">
    <property type="component" value="Unassembled WGS sequence"/>
</dbReference>
<proteinExistence type="predicted"/>
<evidence type="ECO:0000313" key="3">
    <source>
        <dbReference type="EMBL" id="KAF7992034.1"/>
    </source>
</evidence>
<evidence type="ECO:0000256" key="1">
    <source>
        <dbReference type="SAM" id="MobiDB-lite"/>
    </source>
</evidence>
<feature type="transmembrane region" description="Helical" evidence="2">
    <location>
        <begin position="243"/>
        <end position="261"/>
    </location>
</feature>
<keyword evidence="2" id="KW-0472">Membrane</keyword>
<dbReference type="AlphaFoldDB" id="A0A834XVN7"/>
<reference evidence="3 4" key="1">
    <citation type="submission" date="2020-08" db="EMBL/GenBank/DDBJ databases">
        <title>Aphidius gifuensis genome sequencing and assembly.</title>
        <authorList>
            <person name="Du Z."/>
        </authorList>
    </citation>
    <scope>NUCLEOTIDE SEQUENCE [LARGE SCALE GENOMIC DNA]</scope>
    <source>
        <strain evidence="3">YNYX2018</strain>
        <tissue evidence="3">Adults</tissue>
    </source>
</reference>
<comment type="caution">
    <text evidence="3">The sequence shown here is derived from an EMBL/GenBank/DDBJ whole genome shotgun (WGS) entry which is preliminary data.</text>
</comment>
<evidence type="ECO:0000256" key="2">
    <source>
        <dbReference type="SAM" id="Phobius"/>
    </source>
</evidence>
<name>A0A834XVN7_APHGI</name>
<keyword evidence="2" id="KW-1133">Transmembrane helix</keyword>
<sequence>MSQLNKMLLSMDQQHNSNFQNLLDTMFSFLENESDSNTESGREQLLDTIFSFLANESDSNTESGAEQLLDIVFSFLSRKTKFYTACDEDAAKKLVFDKFQKYCDNAKSTPETTERAEQKEKRKEEEEEEVENSGEIIIDTNKETKSSQGEIDDKKLAENKDDTKMNPDAAIDKSTLETVERAEQKEKRKEEEEEKQSVDEMISNIEKEMKSSPADLEKLKEKHLILQSAEYHMAKKEEAERKYNVNTIFIIIIIIIIIIEVS</sequence>
<accession>A0A834XVN7</accession>
<gene>
    <name evidence="3" type="ORF">HCN44_001359</name>
</gene>
<feature type="compositionally biased region" description="Basic and acidic residues" evidence="1">
    <location>
        <begin position="112"/>
        <end position="124"/>
    </location>
</feature>
<feature type="region of interest" description="Disordered" evidence="1">
    <location>
        <begin position="107"/>
        <end position="199"/>
    </location>
</feature>
<evidence type="ECO:0000313" key="4">
    <source>
        <dbReference type="Proteomes" id="UP000639338"/>
    </source>
</evidence>
<organism evidence="3 4">
    <name type="scientific">Aphidius gifuensis</name>
    <name type="common">Parasitoid wasp</name>
    <dbReference type="NCBI Taxonomy" id="684658"/>
    <lineage>
        <taxon>Eukaryota</taxon>
        <taxon>Metazoa</taxon>
        <taxon>Ecdysozoa</taxon>
        <taxon>Arthropoda</taxon>
        <taxon>Hexapoda</taxon>
        <taxon>Insecta</taxon>
        <taxon>Pterygota</taxon>
        <taxon>Neoptera</taxon>
        <taxon>Endopterygota</taxon>
        <taxon>Hymenoptera</taxon>
        <taxon>Apocrita</taxon>
        <taxon>Ichneumonoidea</taxon>
        <taxon>Braconidae</taxon>
        <taxon>Aphidiinae</taxon>
        <taxon>Aphidius</taxon>
    </lineage>
</organism>
<dbReference type="EMBL" id="JACMRX010000003">
    <property type="protein sequence ID" value="KAF7992034.1"/>
    <property type="molecule type" value="Genomic_DNA"/>
</dbReference>